<evidence type="ECO:0000256" key="3">
    <source>
        <dbReference type="SAM" id="Phobius"/>
    </source>
</evidence>
<gene>
    <name evidence="4" type="ORF">SAMN04487936_105273</name>
</gene>
<keyword evidence="1" id="KW-0749">Sporulation</keyword>
<dbReference type="EMBL" id="FOSB01000005">
    <property type="protein sequence ID" value="SFJ93487.1"/>
    <property type="molecule type" value="Genomic_DNA"/>
</dbReference>
<feature type="active site" evidence="2">
    <location>
        <position position="166"/>
    </location>
</feature>
<dbReference type="InterPro" id="IPR005081">
    <property type="entry name" value="SpoIIGA"/>
</dbReference>
<dbReference type="STRING" id="240302.BN982_02139"/>
<comment type="similarity">
    <text evidence="1">Belongs to the peptidase U4 family.</text>
</comment>
<protein>
    <recommendedName>
        <fullName evidence="1">Sporulation sigma-E factor-processing peptidase</fullName>
        <ecNumber evidence="1">3.4.23.-</ecNumber>
    </recommendedName>
    <alternativeName>
        <fullName evidence="1">Membrane-associated aspartic protease</fullName>
    </alternativeName>
    <alternativeName>
        <fullName evidence="1">Stage II sporulation protein GA</fullName>
    </alternativeName>
</protein>
<keyword evidence="3" id="KW-1133">Transmembrane helix</keyword>
<keyword evidence="1" id="KW-1003">Cell membrane</keyword>
<comment type="subcellular location">
    <subcellularLocation>
        <location evidence="1">Cell membrane</location>
    </subcellularLocation>
</comment>
<dbReference type="GO" id="GO:0006508">
    <property type="term" value="P:proteolysis"/>
    <property type="evidence" value="ECO:0007669"/>
    <property type="project" value="UniProtKB-KW"/>
</dbReference>
<feature type="transmembrane region" description="Helical" evidence="3">
    <location>
        <begin position="20"/>
        <end position="36"/>
    </location>
</feature>
<feature type="transmembrane region" description="Helical" evidence="3">
    <location>
        <begin position="74"/>
        <end position="93"/>
    </location>
</feature>
<evidence type="ECO:0000313" key="4">
    <source>
        <dbReference type="EMBL" id="SFJ93487.1"/>
    </source>
</evidence>
<keyword evidence="1 3" id="KW-0472">Membrane</keyword>
<dbReference type="NCBIfam" id="TIGR02854">
    <property type="entry name" value="spore_II_GA"/>
    <property type="match status" value="1"/>
</dbReference>
<dbReference type="Proteomes" id="UP000183557">
    <property type="component" value="Unassembled WGS sequence"/>
</dbReference>
<name>A0A1I3VGY8_HALDA</name>
<keyword evidence="1" id="KW-0064">Aspartyl protease</keyword>
<keyword evidence="5" id="KW-1185">Reference proteome</keyword>
<organism evidence="4 5">
    <name type="scientific">Halobacillus dabanensis</name>
    <dbReference type="NCBI Taxonomy" id="240302"/>
    <lineage>
        <taxon>Bacteria</taxon>
        <taxon>Bacillati</taxon>
        <taxon>Bacillota</taxon>
        <taxon>Bacilli</taxon>
        <taxon>Bacillales</taxon>
        <taxon>Bacillaceae</taxon>
        <taxon>Halobacillus</taxon>
    </lineage>
</organism>
<sequence length="287" mass="32324">MILSLTQGITRAKSSKTRMMAGAFVASAIVPITIYMPDSWLVSSVGKIVFSMLIIWVAFSYTSLRAFFARWISFYFITFAIGGTMMGVHYFLATEISLQGGSVVTFSGGYGDPVSWLFVIIGFPSSYFFTKWRLNQVSVHRMKLEDLYEVTIEWNGRLAHCKGLVDSGNQLIDPISRKMVFLADPFVWEQFLSKEDLDCLEVEKVISSMDELPEEIQSSIRLVPYQAAGVNGQLLLTLLVDKITVKTDAGNLEMKHPLLGVQHQDLNHDRLYQMLIHPQMMVKGKSA</sequence>
<keyword evidence="3" id="KW-0812">Transmembrane</keyword>
<evidence type="ECO:0000256" key="1">
    <source>
        <dbReference type="PIRNR" id="PIRNR018571"/>
    </source>
</evidence>
<comment type="function">
    <text evidence="1">Probable aspartic protease that is responsible for the proteolytic cleavage of the RNA polymerase sigma E factor (SigE/spoIIGB) to yield the active peptide in the mother cell during sporulation. Responds to a signal from the forespore that is triggered by the extracellular signal protein SpoIIR.</text>
</comment>
<reference evidence="5" key="1">
    <citation type="submission" date="2016-10" db="EMBL/GenBank/DDBJ databases">
        <authorList>
            <person name="Varghese N."/>
            <person name="Submissions S."/>
        </authorList>
    </citation>
    <scope>NUCLEOTIDE SEQUENCE [LARGE SCALE GENOMIC DNA]</scope>
    <source>
        <strain evidence="5">CGMCC 1.3704</strain>
    </source>
</reference>
<dbReference type="GO" id="GO:0005886">
    <property type="term" value="C:plasma membrane"/>
    <property type="evidence" value="ECO:0007669"/>
    <property type="project" value="UniProtKB-SubCell"/>
</dbReference>
<dbReference type="PIRSF" id="PIRSF018571">
    <property type="entry name" value="SpoIIGA"/>
    <property type="match status" value="1"/>
</dbReference>
<keyword evidence="1" id="KW-0645">Protease</keyword>
<feature type="transmembrane region" description="Helical" evidence="3">
    <location>
        <begin position="113"/>
        <end position="134"/>
    </location>
</feature>
<accession>A0A1I3VGY8</accession>
<dbReference type="EC" id="3.4.23.-" evidence="1"/>
<keyword evidence="1" id="KW-0378">Hydrolase</keyword>
<dbReference type="GO" id="GO:0030436">
    <property type="term" value="P:asexual sporulation"/>
    <property type="evidence" value="ECO:0007669"/>
    <property type="project" value="InterPro"/>
</dbReference>
<proteinExistence type="inferred from homology"/>
<dbReference type="GO" id="GO:0030435">
    <property type="term" value="P:sporulation resulting in formation of a cellular spore"/>
    <property type="evidence" value="ECO:0007669"/>
    <property type="project" value="UniProtKB-KW"/>
</dbReference>
<feature type="transmembrane region" description="Helical" evidence="3">
    <location>
        <begin position="48"/>
        <end position="67"/>
    </location>
</feature>
<dbReference type="GO" id="GO:0004190">
    <property type="term" value="F:aspartic-type endopeptidase activity"/>
    <property type="evidence" value="ECO:0007669"/>
    <property type="project" value="UniProtKB-KW"/>
</dbReference>
<comment type="subunit">
    <text evidence="1">Self-associates. Interacts with SigE. Interacts with SpoIIR.</text>
</comment>
<evidence type="ECO:0000313" key="5">
    <source>
        <dbReference type="Proteomes" id="UP000183557"/>
    </source>
</evidence>
<dbReference type="Pfam" id="PF03419">
    <property type="entry name" value="Peptidase_U4"/>
    <property type="match status" value="1"/>
</dbReference>
<dbReference type="AlphaFoldDB" id="A0A1I3VGY8"/>
<evidence type="ECO:0000256" key="2">
    <source>
        <dbReference type="PIRSR" id="PIRSR018571-1"/>
    </source>
</evidence>